<feature type="region of interest" description="Disordered" evidence="5">
    <location>
        <begin position="1184"/>
        <end position="1206"/>
    </location>
</feature>
<dbReference type="RefSeq" id="WP_109725551.1">
    <property type="nucleotide sequence ID" value="NZ_QGDI01000002.1"/>
</dbReference>
<dbReference type="EMBL" id="QGDI01000002">
    <property type="protein sequence ID" value="PWJ14689.1"/>
    <property type="molecule type" value="Genomic_DNA"/>
</dbReference>
<dbReference type="SUPFAM" id="SSF103647">
    <property type="entry name" value="TSP type-3 repeat"/>
    <property type="match status" value="1"/>
</dbReference>
<feature type="region of interest" description="Disordered" evidence="5">
    <location>
        <begin position="432"/>
        <end position="461"/>
    </location>
</feature>
<dbReference type="Gene3D" id="2.60.120.260">
    <property type="entry name" value="Galactose-binding domain-like"/>
    <property type="match status" value="1"/>
</dbReference>
<dbReference type="InterPro" id="IPR053180">
    <property type="entry name" value="Ca-binding_acidic-repeat"/>
</dbReference>
<dbReference type="Pfam" id="PF18884">
    <property type="entry name" value="TSP3_bac"/>
    <property type="match status" value="3"/>
</dbReference>
<dbReference type="PANTHER" id="PTHR37467:SF1">
    <property type="entry name" value="EXPORTED CALCIUM-BINDING GLYCOPROTEIN"/>
    <property type="match status" value="1"/>
</dbReference>
<evidence type="ECO:0000313" key="7">
    <source>
        <dbReference type="Proteomes" id="UP000245720"/>
    </source>
</evidence>
<reference evidence="6 7" key="1">
    <citation type="submission" date="2018-05" db="EMBL/GenBank/DDBJ databases">
        <title>The Hungate 1000. A catalogue of reference genomes from the rumen microbiome.</title>
        <authorList>
            <person name="Kelly W."/>
        </authorList>
    </citation>
    <scope>NUCLEOTIDE SEQUENCE [LARGE SCALE GENOMIC DNA]</scope>
    <source>
        <strain evidence="6 7">SAb67</strain>
    </source>
</reference>
<dbReference type="InterPro" id="IPR059100">
    <property type="entry name" value="TSP3_bac"/>
</dbReference>
<evidence type="ECO:0000256" key="2">
    <source>
        <dbReference type="ARBA" id="ARBA00022525"/>
    </source>
</evidence>
<dbReference type="AlphaFoldDB" id="A0A315Y4G8"/>
<keyword evidence="3" id="KW-0732">Signal</keyword>
<dbReference type="InterPro" id="IPR028974">
    <property type="entry name" value="TSP_type-3_rpt"/>
</dbReference>
<proteinExistence type="predicted"/>
<name>A0A315Y4G8_RUMFL</name>
<dbReference type="GO" id="GO:0005509">
    <property type="term" value="F:calcium ion binding"/>
    <property type="evidence" value="ECO:0007669"/>
    <property type="project" value="InterPro"/>
</dbReference>
<organism evidence="6 7">
    <name type="scientific">Ruminococcus flavefaciens</name>
    <dbReference type="NCBI Taxonomy" id="1265"/>
    <lineage>
        <taxon>Bacteria</taxon>
        <taxon>Bacillati</taxon>
        <taxon>Bacillota</taxon>
        <taxon>Clostridia</taxon>
        <taxon>Eubacteriales</taxon>
        <taxon>Oscillospiraceae</taxon>
        <taxon>Ruminococcus</taxon>
    </lineage>
</organism>
<evidence type="ECO:0000256" key="5">
    <source>
        <dbReference type="SAM" id="MobiDB-lite"/>
    </source>
</evidence>
<sequence length="1243" mass="140001">MFKKLLSAVLSAATAVSFIPQIPAKAEEAVHYPYVMFAGSAEDGAITINSNNVCINGSIATNGTISTTAQNFNVNGSRTENAQETMKFFFDKIDSRYFTSHVDTYFEDFFLEDTNINVNIPIEAEGDIGLTGNINITSGIKALNDVVLSGNVEDSQDSVICAETGDIIIDTDNVNLNGLVYAPNGCVNITAHNLNINSVIIIADTITITCPNLNANYNSQMAEFIGNGSEPINNDDIEIAAYGEYDEETEAFNVYWNTTVPDGSFDIQASDDGENYTSIGTVNNTDSFEISFTEPFEKKYIKVIETANSGEIAESVPFVVISTEDGYDIEVLDSDEDGLPDIYELKIGTDPYDQDTDDDGLTDYQEYVYTQTDPLVYDSVTEGVSDADIDTDEDGLSNIDEFTRETYPWTPDTDQDGLSDYDEIYVYGTDPLVADSDEDGVDDGSEVKLGLDPNDPATNGVPDGEYIIPQTIAADSSILSTVNTAESPYELSIDIKTNGDAEKELTVDESGYSAAIENDAMLGASFDVEITDTCNPEEIVLKYDIKEGNTENTLDKFSSLEEFQGIKRLNVFRFDEDERMLLPVETKFDVENSKLCAAVNETGTYCLMDMEIWLDNLDVEIPDENISSSVPSPKAAPKALTAATTKWEPEYVNAPIDLVFILQTAGYNEYGFNQEKSLISMLSMYVFNNYKNVNAYIITYDKSASDTRYSDINGRKLNNFYKVDQALDHIKYNDGVTDYCDRSVAFRCLANDIPIRANSDVYIYQFVNGSTDGKSSYDNLDIIQKVKAGKYKAYSEIFTNGWHYEYSDRQANVKNGINNNNDLFIELRDATLPVLKDHFGSKLSAPRPVYDIIVPTKWKKISLTGELIPNGTTNSDTDSFTDWEEVDTSKIKVDPDGSIELPVFNLEDILYYSNRYNDKVYQFLLNYLYPKYYLPILSDPTDEDTDDDGLNDDVDPEPLKKAYLKSFGTEEYKKEIEEKAAKGKFVQDWYMTANDLMARNYYNFFNDKNEEIVPAHIVAKTALDIMMKDVNDCEKYLFLVSDENWLRFCEFFNECVQTYGSVDEELHYFRLKLNRAPETLEEMIKLINSTSNIDDKWIMCSPFKGRFHMFGETGAYNIKFISSNNTDNIYEAVYDKDGNIITEINDYGKNMGTYNYASSSKHPKKHTDYDVKTYERMMNTFNDLKNNTQGNANDNVTSSKDPAMKNDKNQIDFDAKKHYEDICKAIDIDYSSLIKYNYSDKCY</sequence>
<evidence type="ECO:0000256" key="1">
    <source>
        <dbReference type="ARBA" id="ARBA00004613"/>
    </source>
</evidence>
<dbReference type="OrthoDB" id="1816079at2"/>
<feature type="compositionally biased region" description="Acidic residues" evidence="5">
    <location>
        <begin position="435"/>
        <end position="444"/>
    </location>
</feature>
<evidence type="ECO:0000256" key="4">
    <source>
        <dbReference type="ARBA" id="ARBA00022837"/>
    </source>
</evidence>
<accession>A0A315Y4G8</accession>
<evidence type="ECO:0000256" key="3">
    <source>
        <dbReference type="ARBA" id="ARBA00022729"/>
    </source>
</evidence>
<keyword evidence="4" id="KW-0106">Calcium</keyword>
<evidence type="ECO:0000313" key="6">
    <source>
        <dbReference type="EMBL" id="PWJ14689.1"/>
    </source>
</evidence>
<comment type="caution">
    <text evidence="6">The sequence shown here is derived from an EMBL/GenBank/DDBJ whole genome shotgun (WGS) entry which is preliminary data.</text>
</comment>
<dbReference type="PANTHER" id="PTHR37467">
    <property type="entry name" value="EXPORTED CALCIUM-BINDING GLYCOPROTEIN-RELATED"/>
    <property type="match status" value="1"/>
</dbReference>
<keyword evidence="2" id="KW-0964">Secreted</keyword>
<protein>
    <submittedName>
        <fullName evidence="6">Uncharacterized protein</fullName>
    </submittedName>
</protein>
<comment type="subcellular location">
    <subcellularLocation>
        <location evidence="1">Secreted</location>
    </subcellularLocation>
</comment>
<dbReference type="Proteomes" id="UP000245720">
    <property type="component" value="Unassembled WGS sequence"/>
</dbReference>
<feature type="compositionally biased region" description="Polar residues" evidence="5">
    <location>
        <begin position="1184"/>
        <end position="1200"/>
    </location>
</feature>
<gene>
    <name evidence="6" type="ORF">IE37_00674</name>
</gene>